<keyword evidence="2" id="KW-0645">Protease</keyword>
<dbReference type="InterPro" id="IPR001478">
    <property type="entry name" value="PDZ"/>
</dbReference>
<dbReference type="InterPro" id="IPR043504">
    <property type="entry name" value="Peptidase_S1_PA_chymotrypsin"/>
</dbReference>
<feature type="domain" description="PDZ" evidence="5">
    <location>
        <begin position="302"/>
        <end position="398"/>
    </location>
</feature>
<dbReference type="InterPro" id="IPR036034">
    <property type="entry name" value="PDZ_sf"/>
</dbReference>
<dbReference type="STRING" id="383372.Rcas_2149"/>
<dbReference type="AlphaFoldDB" id="A7NL61"/>
<dbReference type="CDD" id="cd06779">
    <property type="entry name" value="cpPDZ_Deg_HtrA-like"/>
    <property type="match status" value="1"/>
</dbReference>
<dbReference type="InterPro" id="IPR051201">
    <property type="entry name" value="Chloro_Bact_Ser_Proteases"/>
</dbReference>
<dbReference type="SUPFAM" id="SSF50494">
    <property type="entry name" value="Trypsin-like serine proteases"/>
    <property type="match status" value="1"/>
</dbReference>
<organism evidence="6 7">
    <name type="scientific">Roseiflexus castenholzii (strain DSM 13941 / HLO8)</name>
    <dbReference type="NCBI Taxonomy" id="383372"/>
    <lineage>
        <taxon>Bacteria</taxon>
        <taxon>Bacillati</taxon>
        <taxon>Chloroflexota</taxon>
        <taxon>Chloroflexia</taxon>
        <taxon>Chloroflexales</taxon>
        <taxon>Roseiflexineae</taxon>
        <taxon>Roseiflexaceae</taxon>
        <taxon>Roseiflexus</taxon>
    </lineage>
</organism>
<proteinExistence type="inferred from homology"/>
<dbReference type="GO" id="GO:0006508">
    <property type="term" value="P:proteolysis"/>
    <property type="evidence" value="ECO:0007669"/>
    <property type="project" value="UniProtKB-KW"/>
</dbReference>
<evidence type="ECO:0000256" key="3">
    <source>
        <dbReference type="ARBA" id="ARBA00022801"/>
    </source>
</evidence>
<keyword evidence="3" id="KW-0378">Hydrolase</keyword>
<gene>
    <name evidence="6" type="ordered locus">Rcas_2149</name>
</gene>
<name>A7NL61_ROSCS</name>
<dbReference type="InterPro" id="IPR009003">
    <property type="entry name" value="Peptidase_S1_PA"/>
</dbReference>
<dbReference type="GO" id="GO:0004252">
    <property type="term" value="F:serine-type endopeptidase activity"/>
    <property type="evidence" value="ECO:0007669"/>
    <property type="project" value="InterPro"/>
</dbReference>
<dbReference type="Gene3D" id="2.30.42.10">
    <property type="match status" value="1"/>
</dbReference>
<dbReference type="Gene3D" id="2.40.10.10">
    <property type="entry name" value="Trypsin-like serine proteases"/>
    <property type="match status" value="2"/>
</dbReference>
<dbReference type="PANTHER" id="PTHR43343">
    <property type="entry name" value="PEPTIDASE S12"/>
    <property type="match status" value="1"/>
</dbReference>
<sequence length="412" mass="41762">MERGTKYALIFGMVVTLVIGALIGALAGGGVAWYVTQQQIERIAAQPSTPAPIPASMPATTVVPQATDVPLPTPAQVPTPAPAAPATTSPVVEAVQKVSPAVVTVVNTLASGAQGSPLLGDLPFPLPDQPGGSVRRGSGSGVIISPDGYILTNNHVIEGYRSLSVIFYDGSRRDATLVGADPLMDLAVVKVDGPVPGVATLGDSDALQPGETVIAIGSPLGDFRNTVTVGVVSALNRSLGADAPEGLIQTDAAINSGNSGGPLINLRGEVVGINTLVVRGSGLGTAPIEGLGFAVPSSIARRVSEQLIANGKIVYPFLGVRFGTIDAMLALDNDLPVNAGALISAVEPGGPAARAGLRSGDIVTKVDGKTIGPGQSLRALLLEYKPGDTVTLEVLRNGERLSLDVTLGTRPD</sequence>
<feature type="transmembrane region" description="Helical" evidence="4">
    <location>
        <begin position="7"/>
        <end position="35"/>
    </location>
</feature>
<dbReference type="KEGG" id="rca:Rcas_2149"/>
<dbReference type="EMBL" id="CP000804">
    <property type="protein sequence ID" value="ABU58234.1"/>
    <property type="molecule type" value="Genomic_DNA"/>
</dbReference>
<dbReference type="OrthoDB" id="9758917at2"/>
<comment type="similarity">
    <text evidence="1">Belongs to the peptidase S1C family.</text>
</comment>
<dbReference type="Pfam" id="PF13365">
    <property type="entry name" value="Trypsin_2"/>
    <property type="match status" value="1"/>
</dbReference>
<evidence type="ECO:0000313" key="7">
    <source>
        <dbReference type="Proteomes" id="UP000000263"/>
    </source>
</evidence>
<keyword evidence="4" id="KW-1133">Transmembrane helix</keyword>
<reference evidence="6 7" key="1">
    <citation type="submission" date="2007-08" db="EMBL/GenBank/DDBJ databases">
        <title>Complete sequence of Roseiflexus castenholzii DSM 13941.</title>
        <authorList>
            <consortium name="US DOE Joint Genome Institute"/>
            <person name="Copeland A."/>
            <person name="Lucas S."/>
            <person name="Lapidus A."/>
            <person name="Barry K."/>
            <person name="Glavina del Rio T."/>
            <person name="Dalin E."/>
            <person name="Tice H."/>
            <person name="Pitluck S."/>
            <person name="Thompson L.S."/>
            <person name="Brettin T."/>
            <person name="Bruce D."/>
            <person name="Detter J.C."/>
            <person name="Han C."/>
            <person name="Tapia R."/>
            <person name="Schmutz J."/>
            <person name="Larimer F."/>
            <person name="Land M."/>
            <person name="Hauser L."/>
            <person name="Kyrpides N."/>
            <person name="Mikhailova N."/>
            <person name="Bryant D.A."/>
            <person name="Hanada S."/>
            <person name="Tsukatani Y."/>
            <person name="Richardson P."/>
        </authorList>
    </citation>
    <scope>NUCLEOTIDE SEQUENCE [LARGE SCALE GENOMIC DNA]</scope>
    <source>
        <strain evidence="7">DSM 13941 / HLO8</strain>
    </source>
</reference>
<protein>
    <submittedName>
        <fullName evidence="6">2-alkenal reductase</fullName>
        <ecNumber evidence="6">1.3.1.74</ecNumber>
    </submittedName>
</protein>
<dbReference type="Pfam" id="PF13180">
    <property type="entry name" value="PDZ_2"/>
    <property type="match status" value="1"/>
</dbReference>
<dbReference type="PANTHER" id="PTHR43343:SF3">
    <property type="entry name" value="PROTEASE DO-LIKE 8, CHLOROPLASTIC"/>
    <property type="match status" value="1"/>
</dbReference>
<evidence type="ECO:0000256" key="4">
    <source>
        <dbReference type="SAM" id="Phobius"/>
    </source>
</evidence>
<dbReference type="PROSITE" id="PS50106">
    <property type="entry name" value="PDZ"/>
    <property type="match status" value="1"/>
</dbReference>
<evidence type="ECO:0000259" key="5">
    <source>
        <dbReference type="PROSITE" id="PS50106"/>
    </source>
</evidence>
<dbReference type="eggNOG" id="COG0265">
    <property type="taxonomic scope" value="Bacteria"/>
</dbReference>
<keyword evidence="6" id="KW-0560">Oxidoreductase</keyword>
<evidence type="ECO:0000313" key="6">
    <source>
        <dbReference type="EMBL" id="ABU58234.1"/>
    </source>
</evidence>
<dbReference type="SUPFAM" id="SSF50156">
    <property type="entry name" value="PDZ domain-like"/>
    <property type="match status" value="1"/>
</dbReference>
<dbReference type="PRINTS" id="PR00834">
    <property type="entry name" value="PROTEASES2C"/>
</dbReference>
<keyword evidence="4" id="KW-0472">Membrane</keyword>
<dbReference type="GO" id="GO:0032440">
    <property type="term" value="F:2-alkenal reductase [NAD(P)H] activity"/>
    <property type="evidence" value="ECO:0007669"/>
    <property type="project" value="UniProtKB-EC"/>
</dbReference>
<evidence type="ECO:0000256" key="1">
    <source>
        <dbReference type="ARBA" id="ARBA00010541"/>
    </source>
</evidence>
<dbReference type="InterPro" id="IPR001940">
    <property type="entry name" value="Peptidase_S1C"/>
</dbReference>
<dbReference type="RefSeq" id="WP_012120658.1">
    <property type="nucleotide sequence ID" value="NC_009767.1"/>
</dbReference>
<dbReference type="HOGENOM" id="CLU_020120_0_0_0"/>
<dbReference type="SMART" id="SM00228">
    <property type="entry name" value="PDZ"/>
    <property type="match status" value="1"/>
</dbReference>
<keyword evidence="4" id="KW-0812">Transmembrane</keyword>
<evidence type="ECO:0000256" key="2">
    <source>
        <dbReference type="ARBA" id="ARBA00022670"/>
    </source>
</evidence>
<keyword evidence="7" id="KW-1185">Reference proteome</keyword>
<dbReference type="Proteomes" id="UP000000263">
    <property type="component" value="Chromosome"/>
</dbReference>
<dbReference type="EC" id="1.3.1.74" evidence="6"/>
<accession>A7NL61</accession>